<dbReference type="Gene3D" id="2.60.40.10">
    <property type="entry name" value="Immunoglobulins"/>
    <property type="match status" value="2"/>
</dbReference>
<dbReference type="Pfam" id="PF13927">
    <property type="entry name" value="Ig_3"/>
    <property type="match status" value="1"/>
</dbReference>
<protein>
    <recommendedName>
        <fullName evidence="2">Ig-like domain-containing protein</fullName>
    </recommendedName>
</protein>
<dbReference type="InterPro" id="IPR036179">
    <property type="entry name" value="Ig-like_dom_sf"/>
</dbReference>
<name>A0ABD1EG14_HYPHA</name>
<evidence type="ECO:0000259" key="2">
    <source>
        <dbReference type="PROSITE" id="PS50835"/>
    </source>
</evidence>
<keyword evidence="1" id="KW-0732">Signal</keyword>
<dbReference type="InterPro" id="IPR013098">
    <property type="entry name" value="Ig_I-set"/>
</dbReference>
<dbReference type="PROSITE" id="PS50835">
    <property type="entry name" value="IG_LIKE"/>
    <property type="match status" value="2"/>
</dbReference>
<dbReference type="Pfam" id="PF07679">
    <property type="entry name" value="I-set"/>
    <property type="match status" value="1"/>
</dbReference>
<dbReference type="InterPro" id="IPR003599">
    <property type="entry name" value="Ig_sub"/>
</dbReference>
<dbReference type="AlphaFoldDB" id="A0ABD1EG14"/>
<evidence type="ECO:0000313" key="4">
    <source>
        <dbReference type="Proteomes" id="UP001566132"/>
    </source>
</evidence>
<feature type="domain" description="Ig-like" evidence="2">
    <location>
        <begin position="218"/>
        <end position="317"/>
    </location>
</feature>
<feature type="signal peptide" evidence="1">
    <location>
        <begin position="1"/>
        <end position="28"/>
    </location>
</feature>
<sequence>MKMKHSTKKAILTLVTLCELMMCSKVAGSIEEKGQIIEADNGNLTLYIIPTENANFTNVPTVGKSVTKRPSNFKKYETKIELGATNITRHHSFVHLNRSKPLFNLSSTRFGGPFFEEGSEAKNVTARVGSTINLNCRIGLLGNKTVTWTQKRNQNINLLTVGKNTHSKDERFHLAFRYPNNYRLKISYLTKRDDGEYECQITSHPPKVKRVYLKITAPEVKIVDESIREVNERYYRQGSSLLLTCLATSIDLTEDEKEDTNIISWKLGSQPLDKHTRVNISKQSDSAVSTLTIAPLEKIHSGNYTCAVKNLVESTVTVHVLNGELPAAVQTAGVQLKSSNSRFLLVIVLAWVLQR</sequence>
<feature type="chain" id="PRO_5044745739" description="Ig-like domain-containing protein" evidence="1">
    <location>
        <begin position="29"/>
        <end position="355"/>
    </location>
</feature>
<dbReference type="Proteomes" id="UP001566132">
    <property type="component" value="Unassembled WGS sequence"/>
</dbReference>
<dbReference type="InterPro" id="IPR037448">
    <property type="entry name" value="Zig-8"/>
</dbReference>
<dbReference type="SMART" id="SM00409">
    <property type="entry name" value="IG"/>
    <property type="match status" value="2"/>
</dbReference>
<evidence type="ECO:0000256" key="1">
    <source>
        <dbReference type="SAM" id="SignalP"/>
    </source>
</evidence>
<comment type="caution">
    <text evidence="3">The sequence shown here is derived from an EMBL/GenBank/DDBJ whole genome shotgun (WGS) entry which is preliminary data.</text>
</comment>
<dbReference type="InterPro" id="IPR007110">
    <property type="entry name" value="Ig-like_dom"/>
</dbReference>
<dbReference type="EMBL" id="JBDJPC010000008">
    <property type="protein sequence ID" value="KAL1492619.1"/>
    <property type="molecule type" value="Genomic_DNA"/>
</dbReference>
<keyword evidence="4" id="KW-1185">Reference proteome</keyword>
<gene>
    <name evidence="3" type="ORF">ABEB36_010856</name>
</gene>
<evidence type="ECO:0000313" key="3">
    <source>
        <dbReference type="EMBL" id="KAL1492619.1"/>
    </source>
</evidence>
<organism evidence="3 4">
    <name type="scientific">Hypothenemus hampei</name>
    <name type="common">Coffee berry borer</name>
    <dbReference type="NCBI Taxonomy" id="57062"/>
    <lineage>
        <taxon>Eukaryota</taxon>
        <taxon>Metazoa</taxon>
        <taxon>Ecdysozoa</taxon>
        <taxon>Arthropoda</taxon>
        <taxon>Hexapoda</taxon>
        <taxon>Insecta</taxon>
        <taxon>Pterygota</taxon>
        <taxon>Neoptera</taxon>
        <taxon>Endopterygota</taxon>
        <taxon>Coleoptera</taxon>
        <taxon>Polyphaga</taxon>
        <taxon>Cucujiformia</taxon>
        <taxon>Curculionidae</taxon>
        <taxon>Scolytinae</taxon>
        <taxon>Hypothenemus</taxon>
    </lineage>
</organism>
<reference evidence="3 4" key="1">
    <citation type="submission" date="2024-05" db="EMBL/GenBank/DDBJ databases">
        <title>Genetic variation in Jamaican populations of the coffee berry borer (Hypothenemus hampei).</title>
        <authorList>
            <person name="Errbii M."/>
            <person name="Myrie A."/>
        </authorList>
    </citation>
    <scope>NUCLEOTIDE SEQUENCE [LARGE SCALE GENOMIC DNA]</scope>
    <source>
        <strain evidence="3">JA-Hopewell-2020-01-JO</strain>
        <tissue evidence="3">Whole body</tissue>
    </source>
</reference>
<dbReference type="InterPro" id="IPR013783">
    <property type="entry name" value="Ig-like_fold"/>
</dbReference>
<accession>A0ABD1EG14</accession>
<proteinExistence type="predicted"/>
<dbReference type="PANTHER" id="PTHR23279:SF3">
    <property type="entry name" value="DEFECTIVE PROBOSCIS EXTENSION RESPONSE 18"/>
    <property type="match status" value="1"/>
</dbReference>
<dbReference type="SUPFAM" id="SSF48726">
    <property type="entry name" value="Immunoglobulin"/>
    <property type="match status" value="2"/>
</dbReference>
<dbReference type="InterPro" id="IPR003598">
    <property type="entry name" value="Ig_sub2"/>
</dbReference>
<dbReference type="SMART" id="SM00408">
    <property type="entry name" value="IGc2"/>
    <property type="match status" value="2"/>
</dbReference>
<dbReference type="CDD" id="cd00096">
    <property type="entry name" value="Ig"/>
    <property type="match status" value="1"/>
</dbReference>
<dbReference type="PANTHER" id="PTHR23279">
    <property type="entry name" value="DEFECTIVE PROBOSCIS EXTENSION RESPONSE DPR -RELATED"/>
    <property type="match status" value="1"/>
</dbReference>
<feature type="domain" description="Ig-like" evidence="2">
    <location>
        <begin position="113"/>
        <end position="209"/>
    </location>
</feature>